<dbReference type="PANTHER" id="PTHR35849:SF2">
    <property type="entry name" value="BLR2341 PROTEIN"/>
    <property type="match status" value="1"/>
</dbReference>
<dbReference type="PROSITE" id="PS50801">
    <property type="entry name" value="STAS"/>
    <property type="match status" value="1"/>
</dbReference>
<name>A0A1I1DCX5_9ACTN</name>
<reference evidence="2 3" key="1">
    <citation type="submission" date="2016-10" db="EMBL/GenBank/DDBJ databases">
        <authorList>
            <person name="de Groot N.N."/>
        </authorList>
    </citation>
    <scope>NUCLEOTIDE SEQUENCE [LARGE SCALE GENOMIC DNA]</scope>
    <source>
        <strain evidence="2 3">CGMCC 1.7056</strain>
    </source>
</reference>
<gene>
    <name evidence="2" type="ORF">SAMN04487968_101140</name>
</gene>
<dbReference type="STRING" id="574651.SAMN04487968_101140"/>
<dbReference type="InterPro" id="IPR036513">
    <property type="entry name" value="STAS_dom_sf"/>
</dbReference>
<keyword evidence="3" id="KW-1185">Reference proteome</keyword>
<dbReference type="InterPro" id="IPR058548">
    <property type="entry name" value="MlaB-like_STAS"/>
</dbReference>
<dbReference type="CDD" id="cd07043">
    <property type="entry name" value="STAS_anti-anti-sigma_factors"/>
    <property type="match status" value="1"/>
</dbReference>
<evidence type="ECO:0000313" key="3">
    <source>
        <dbReference type="Proteomes" id="UP000198832"/>
    </source>
</evidence>
<dbReference type="PANTHER" id="PTHR35849">
    <property type="entry name" value="BLR2341 PROTEIN"/>
    <property type="match status" value="1"/>
</dbReference>
<dbReference type="Proteomes" id="UP000198832">
    <property type="component" value="Unassembled WGS sequence"/>
</dbReference>
<evidence type="ECO:0000313" key="2">
    <source>
        <dbReference type="EMBL" id="SFB72202.1"/>
    </source>
</evidence>
<proteinExistence type="predicted"/>
<sequence length="137" mass="15199">MQRNGIGLRQIKEEPEFWGTDGFRQEVRVGGGEEHAMDIITDGAVMVLQGDFDARSTFQVRDVLYGQLAAYGDVVVDLSGVTVVDMTALRLLAAASRRTAHDGHHLTLRDCSPIVRRMLHLSRLARVVELERVRASA</sequence>
<dbReference type="AlphaFoldDB" id="A0A1I1DCX5"/>
<feature type="domain" description="STAS" evidence="1">
    <location>
        <begin position="45"/>
        <end position="137"/>
    </location>
</feature>
<dbReference type="SUPFAM" id="SSF52091">
    <property type="entry name" value="SpoIIaa-like"/>
    <property type="match status" value="1"/>
</dbReference>
<dbReference type="InterPro" id="IPR052746">
    <property type="entry name" value="MlaB_ABC_Transporter"/>
</dbReference>
<accession>A0A1I1DCX5</accession>
<dbReference type="EMBL" id="FOLB01000001">
    <property type="protein sequence ID" value="SFB72202.1"/>
    <property type="molecule type" value="Genomic_DNA"/>
</dbReference>
<dbReference type="Pfam" id="PF13466">
    <property type="entry name" value="STAS_2"/>
    <property type="match status" value="1"/>
</dbReference>
<evidence type="ECO:0000259" key="1">
    <source>
        <dbReference type="PROSITE" id="PS50801"/>
    </source>
</evidence>
<protein>
    <submittedName>
        <fullName evidence="2">Anti-anti-sigma factor</fullName>
    </submittedName>
</protein>
<dbReference type="Gene3D" id="3.30.750.24">
    <property type="entry name" value="STAS domain"/>
    <property type="match status" value="1"/>
</dbReference>
<organism evidence="2 3">
    <name type="scientific">Nocardioides terrae</name>
    <dbReference type="NCBI Taxonomy" id="574651"/>
    <lineage>
        <taxon>Bacteria</taxon>
        <taxon>Bacillati</taxon>
        <taxon>Actinomycetota</taxon>
        <taxon>Actinomycetes</taxon>
        <taxon>Propionibacteriales</taxon>
        <taxon>Nocardioidaceae</taxon>
        <taxon>Nocardioides</taxon>
    </lineage>
</organism>
<dbReference type="InterPro" id="IPR002645">
    <property type="entry name" value="STAS_dom"/>
</dbReference>